<accession>A0A2J6PKI4</accession>
<dbReference type="GO" id="GO:0003735">
    <property type="term" value="F:structural constituent of ribosome"/>
    <property type="evidence" value="ECO:0007669"/>
    <property type="project" value="InterPro"/>
</dbReference>
<evidence type="ECO:0000256" key="2">
    <source>
        <dbReference type="ARBA" id="ARBA00022980"/>
    </source>
</evidence>
<dbReference type="GO" id="GO:0005840">
    <property type="term" value="C:ribosome"/>
    <property type="evidence" value="ECO:0007669"/>
    <property type="project" value="UniProtKB-KW"/>
</dbReference>
<dbReference type="SUPFAM" id="SSF55658">
    <property type="entry name" value="L9 N-domain-like"/>
    <property type="match status" value="1"/>
</dbReference>
<dbReference type="OrthoDB" id="5555409at2759"/>
<evidence type="ECO:0000256" key="3">
    <source>
        <dbReference type="ARBA" id="ARBA00023274"/>
    </source>
</evidence>
<feature type="domain" description="Ribosomal protein L9" evidence="4">
    <location>
        <begin position="48"/>
        <end position="92"/>
    </location>
</feature>
<evidence type="ECO:0000313" key="6">
    <source>
        <dbReference type="Proteomes" id="UP000235672"/>
    </source>
</evidence>
<dbReference type="InterPro" id="IPR000244">
    <property type="entry name" value="Ribosomal_bL9"/>
</dbReference>
<dbReference type="GO" id="GO:1990904">
    <property type="term" value="C:ribonucleoprotein complex"/>
    <property type="evidence" value="ECO:0007669"/>
    <property type="project" value="UniProtKB-KW"/>
</dbReference>
<dbReference type="InterPro" id="IPR009027">
    <property type="entry name" value="Ribosomal_bL9/RNase_H1_N"/>
</dbReference>
<dbReference type="InterPro" id="IPR036935">
    <property type="entry name" value="Ribosomal_bL9_N_sf"/>
</dbReference>
<dbReference type="EMBL" id="KZ613521">
    <property type="protein sequence ID" value="PMD14533.1"/>
    <property type="molecule type" value="Genomic_DNA"/>
</dbReference>
<dbReference type="Pfam" id="PF01281">
    <property type="entry name" value="Ribosomal_L9_N"/>
    <property type="match status" value="1"/>
</dbReference>
<protein>
    <recommendedName>
        <fullName evidence="4">Ribosomal protein L9 domain-containing protein</fullName>
    </recommendedName>
</protein>
<dbReference type="STRING" id="1745343.A0A2J6PKI4"/>
<evidence type="ECO:0000313" key="5">
    <source>
        <dbReference type="EMBL" id="PMD14533.1"/>
    </source>
</evidence>
<dbReference type="PANTHER" id="PTHR21368">
    <property type="entry name" value="50S RIBOSOMAL PROTEIN L9"/>
    <property type="match status" value="1"/>
</dbReference>
<evidence type="ECO:0000259" key="4">
    <source>
        <dbReference type="Pfam" id="PF01281"/>
    </source>
</evidence>
<keyword evidence="6" id="KW-1185">Reference proteome</keyword>
<keyword evidence="3" id="KW-0687">Ribonucleoprotein</keyword>
<evidence type="ECO:0000256" key="1">
    <source>
        <dbReference type="ARBA" id="ARBA00010605"/>
    </source>
</evidence>
<dbReference type="GO" id="GO:0006412">
    <property type="term" value="P:translation"/>
    <property type="evidence" value="ECO:0007669"/>
    <property type="project" value="InterPro"/>
</dbReference>
<organism evidence="5 6">
    <name type="scientific">Hyaloscypha hepaticicola</name>
    <dbReference type="NCBI Taxonomy" id="2082293"/>
    <lineage>
        <taxon>Eukaryota</taxon>
        <taxon>Fungi</taxon>
        <taxon>Dikarya</taxon>
        <taxon>Ascomycota</taxon>
        <taxon>Pezizomycotina</taxon>
        <taxon>Leotiomycetes</taxon>
        <taxon>Helotiales</taxon>
        <taxon>Hyaloscyphaceae</taxon>
        <taxon>Hyaloscypha</taxon>
    </lineage>
</organism>
<sequence>MASPLTSKAPQCLSCIRRMTGSLRDVFQVPSHHQIRGKKRLAKVSTVRVHLLQNVPGYGRRGAVIPVTAGMMRNIWYPKRMAEYLTIDKVQQLGVKKDTTVERDSTFKSNMERKLEKEKELFERKAAAAAESAMATMEKQSPIPIELELLSPERSITILENLILPNLDFYGSPITVADLPQKRISPSIRFNSVISAAAAEVKESEKPKKTGIYGSVSTADIAANLKAILAEDEDGMRVVISPENISFVEETGEKDRVKYLGIFEIEIKVDGAPDVIRRTIRVNARD</sequence>
<dbReference type="Proteomes" id="UP000235672">
    <property type="component" value="Unassembled WGS sequence"/>
</dbReference>
<gene>
    <name evidence="5" type="ORF">NA56DRAFT_650851</name>
</gene>
<reference evidence="5 6" key="1">
    <citation type="submission" date="2016-05" db="EMBL/GenBank/DDBJ databases">
        <title>A degradative enzymes factory behind the ericoid mycorrhizal symbiosis.</title>
        <authorList>
            <consortium name="DOE Joint Genome Institute"/>
            <person name="Martino E."/>
            <person name="Morin E."/>
            <person name="Grelet G."/>
            <person name="Kuo A."/>
            <person name="Kohler A."/>
            <person name="Daghino S."/>
            <person name="Barry K."/>
            <person name="Choi C."/>
            <person name="Cichocki N."/>
            <person name="Clum A."/>
            <person name="Copeland A."/>
            <person name="Hainaut M."/>
            <person name="Haridas S."/>
            <person name="Labutti K."/>
            <person name="Lindquist E."/>
            <person name="Lipzen A."/>
            <person name="Khouja H.-R."/>
            <person name="Murat C."/>
            <person name="Ohm R."/>
            <person name="Olson A."/>
            <person name="Spatafora J."/>
            <person name="Veneault-Fourrey C."/>
            <person name="Henrissat B."/>
            <person name="Grigoriev I."/>
            <person name="Martin F."/>
            <person name="Perotto S."/>
        </authorList>
    </citation>
    <scope>NUCLEOTIDE SEQUENCE [LARGE SCALE GENOMIC DNA]</scope>
    <source>
        <strain evidence="5 6">UAMH 7357</strain>
    </source>
</reference>
<dbReference type="Gene3D" id="3.40.5.10">
    <property type="entry name" value="Ribosomal protein L9, N-terminal domain"/>
    <property type="match status" value="1"/>
</dbReference>
<name>A0A2J6PKI4_9HELO</name>
<proteinExistence type="inferred from homology"/>
<dbReference type="InterPro" id="IPR020070">
    <property type="entry name" value="Ribosomal_bL9_N"/>
</dbReference>
<keyword evidence="2" id="KW-0689">Ribosomal protein</keyword>
<comment type="similarity">
    <text evidence="1">Belongs to the bacterial ribosomal protein bL9 family.</text>
</comment>
<dbReference type="AlphaFoldDB" id="A0A2J6PKI4"/>